<keyword evidence="2" id="KW-1185">Reference proteome</keyword>
<organism evidence="1 2">
    <name type="scientific">Goodea atripinnis</name>
    <dbReference type="NCBI Taxonomy" id="208336"/>
    <lineage>
        <taxon>Eukaryota</taxon>
        <taxon>Metazoa</taxon>
        <taxon>Chordata</taxon>
        <taxon>Craniata</taxon>
        <taxon>Vertebrata</taxon>
        <taxon>Euteleostomi</taxon>
        <taxon>Actinopterygii</taxon>
        <taxon>Neopterygii</taxon>
        <taxon>Teleostei</taxon>
        <taxon>Neoteleostei</taxon>
        <taxon>Acanthomorphata</taxon>
        <taxon>Ovalentaria</taxon>
        <taxon>Atherinomorphae</taxon>
        <taxon>Cyprinodontiformes</taxon>
        <taxon>Goodeidae</taxon>
        <taxon>Goodea</taxon>
    </lineage>
</organism>
<dbReference type="EMBL" id="JAHRIO010091038">
    <property type="protein sequence ID" value="MEQ2188428.1"/>
    <property type="molecule type" value="Genomic_DNA"/>
</dbReference>
<accession>A0ABV0PYM6</accession>
<dbReference type="Proteomes" id="UP001476798">
    <property type="component" value="Unassembled WGS sequence"/>
</dbReference>
<gene>
    <name evidence="1" type="primary">UBR3_2</name>
    <name evidence="1" type="ORF">GOODEAATRI_014929</name>
</gene>
<feature type="non-terminal residue" evidence="1">
    <location>
        <position position="1"/>
    </location>
</feature>
<evidence type="ECO:0000313" key="1">
    <source>
        <dbReference type="EMBL" id="MEQ2188428.1"/>
    </source>
</evidence>
<protein>
    <submittedName>
        <fullName evidence="1">E3 ubiquitin-protein ligase ubr3</fullName>
    </submittedName>
</protein>
<proteinExistence type="predicted"/>
<sequence length="66" mass="7483">LDLMTSTAYLCMPDTSAERDLQKVLQQLEPQITFLEELTKMGGAMRTVLTKILTNQQTYKELSMGN</sequence>
<reference evidence="1 2" key="1">
    <citation type="submission" date="2021-06" db="EMBL/GenBank/DDBJ databases">
        <authorList>
            <person name="Palmer J.M."/>
        </authorList>
    </citation>
    <scope>NUCLEOTIDE SEQUENCE [LARGE SCALE GENOMIC DNA]</scope>
    <source>
        <strain evidence="1 2">GA_2019</strain>
        <tissue evidence="1">Muscle</tissue>
    </source>
</reference>
<name>A0ABV0PYM6_9TELE</name>
<comment type="caution">
    <text evidence="1">The sequence shown here is derived from an EMBL/GenBank/DDBJ whole genome shotgun (WGS) entry which is preliminary data.</text>
</comment>
<evidence type="ECO:0000313" key="2">
    <source>
        <dbReference type="Proteomes" id="UP001476798"/>
    </source>
</evidence>